<protein>
    <submittedName>
        <fullName evidence="2">Uncharacterized protein</fullName>
    </submittedName>
</protein>
<feature type="compositionally biased region" description="Basic residues" evidence="1">
    <location>
        <begin position="264"/>
        <end position="287"/>
    </location>
</feature>
<evidence type="ECO:0000313" key="3">
    <source>
        <dbReference type="Proteomes" id="UP000076837"/>
    </source>
</evidence>
<comment type="caution">
    <text evidence="2">The sequence shown here is derived from an EMBL/GenBank/DDBJ whole genome shotgun (WGS) entry which is preliminary data.</text>
</comment>
<dbReference type="OrthoDB" id="3788551at2759"/>
<evidence type="ECO:0000256" key="1">
    <source>
        <dbReference type="SAM" id="MobiDB-lite"/>
    </source>
</evidence>
<evidence type="ECO:0000313" key="2">
    <source>
        <dbReference type="EMBL" id="KZM23361.1"/>
    </source>
</evidence>
<dbReference type="EMBL" id="JYNV01000197">
    <property type="protein sequence ID" value="KZM23361.1"/>
    <property type="molecule type" value="Genomic_DNA"/>
</dbReference>
<organism evidence="2 3">
    <name type="scientific">Didymella rabiei</name>
    <name type="common">Chickpea ascochyta blight fungus</name>
    <name type="synonym">Mycosphaerella rabiei</name>
    <dbReference type="NCBI Taxonomy" id="5454"/>
    <lineage>
        <taxon>Eukaryota</taxon>
        <taxon>Fungi</taxon>
        <taxon>Dikarya</taxon>
        <taxon>Ascomycota</taxon>
        <taxon>Pezizomycotina</taxon>
        <taxon>Dothideomycetes</taxon>
        <taxon>Pleosporomycetidae</taxon>
        <taxon>Pleosporales</taxon>
        <taxon>Pleosporineae</taxon>
        <taxon>Didymellaceae</taxon>
        <taxon>Ascochyta</taxon>
    </lineage>
</organism>
<proteinExistence type="predicted"/>
<reference evidence="2 3" key="1">
    <citation type="journal article" date="2016" name="Sci. Rep.">
        <title>Draft genome sequencing and secretome analysis of fungal phytopathogen Ascochyta rabiei provides insight into the necrotrophic effector repertoire.</title>
        <authorList>
            <person name="Verma S."/>
            <person name="Gazara R.K."/>
            <person name="Nizam S."/>
            <person name="Parween S."/>
            <person name="Chattopadhyay D."/>
            <person name="Verma P.K."/>
        </authorList>
    </citation>
    <scope>NUCLEOTIDE SEQUENCE [LARGE SCALE GENOMIC DNA]</scope>
    <source>
        <strain evidence="2 3">ArDII</strain>
    </source>
</reference>
<feature type="compositionally biased region" description="Basic and acidic residues" evidence="1">
    <location>
        <begin position="242"/>
        <end position="252"/>
    </location>
</feature>
<feature type="region of interest" description="Disordered" evidence="1">
    <location>
        <begin position="215"/>
        <end position="294"/>
    </location>
</feature>
<feature type="compositionally biased region" description="Low complexity" evidence="1">
    <location>
        <begin position="218"/>
        <end position="229"/>
    </location>
</feature>
<keyword evidence="3" id="KW-1185">Reference proteome</keyword>
<gene>
    <name evidence="2" type="ORF">ST47_g5461</name>
</gene>
<sequence length="379" mass="42725">MAGSKNQTQVMAARLLRTHSGGDTAESTDDTTEKRYVVEQSTVSTTWSHVEDIERFIANEGLGRALDQFSESTAYTFAISDYMRYFQDRKILFLGETDNFQAWARLKLYLLKPDEVEYLRFSFLSDTSKVEHNISGLPINMYPFGLVANQGSNLAREELMVLVRYVFREAAGINLPFSLEARSTFRSALVFIQKAIETAGGIVYKLTNIGPPTRLPKSLSYTLSDDSSTNRPEAMEAGTDESVAHRASERSKPRNVFEVSAQPKIKKPVMNKVQPKPKVKPQPKPKSKSTAAVVPAKRWASEAGDGDTERYRRLRDLEEEQAGIEIEKVESSDRQADRKREEIADMDRLLELRARGQAMDEVEGRLLKGKSAQWLLACQ</sequence>
<dbReference type="Proteomes" id="UP000076837">
    <property type="component" value="Unassembled WGS sequence"/>
</dbReference>
<accession>A0A163DUM2</accession>
<dbReference type="AlphaFoldDB" id="A0A163DUM2"/>
<name>A0A163DUM2_DIDRA</name>